<organism evidence="1 2">
    <name type="scientific">Scutellospora calospora</name>
    <dbReference type="NCBI Taxonomy" id="85575"/>
    <lineage>
        <taxon>Eukaryota</taxon>
        <taxon>Fungi</taxon>
        <taxon>Fungi incertae sedis</taxon>
        <taxon>Mucoromycota</taxon>
        <taxon>Glomeromycotina</taxon>
        <taxon>Glomeromycetes</taxon>
        <taxon>Diversisporales</taxon>
        <taxon>Gigasporaceae</taxon>
        <taxon>Scutellospora</taxon>
    </lineage>
</organism>
<comment type="caution">
    <text evidence="1">The sequence shown here is derived from an EMBL/GenBank/DDBJ whole genome shotgun (WGS) entry which is preliminary data.</text>
</comment>
<sequence length="351" mass="40697">MVRKTSNNQSLLAAALTAISDSTVITHDEYKRQKDSPDAKFHEVDIYQSHMQIGQIPAKNIIKTPKHNFLKTPNNDVKEIYVKISSKKKISLHILLSCTVNSLKELIYTREGYPTSKQELLFNGQILKDELTLTQYDIEAHSVIQLNLLLRENNNSIGYINSEHLDSKHNYDFTSITDTQKFYRGKEEYTRPCGWKRISTKVLNKYEYNNTWLGVRNRKTQFESAQNEWPVSFHATGNVNGMSMAAMGYDVIRGKNKSRKFLGLFCCCKQNNRKKLQFEFGNGVYTTPDVKLAEQFATRFSYEGETYLVMFQNRVNPDTLVKAGEYWVLPKLEDVRTYGICIKKDPYRVKF</sequence>
<accession>A0ACA9M625</accession>
<keyword evidence="2" id="KW-1185">Reference proteome</keyword>
<evidence type="ECO:0000313" key="1">
    <source>
        <dbReference type="EMBL" id="CAG8564397.1"/>
    </source>
</evidence>
<name>A0ACA9M625_9GLOM</name>
<protein>
    <submittedName>
        <fullName evidence="1">2213_t:CDS:1</fullName>
    </submittedName>
</protein>
<proteinExistence type="predicted"/>
<dbReference type="EMBL" id="CAJVPM010009483">
    <property type="protein sequence ID" value="CAG8564397.1"/>
    <property type="molecule type" value="Genomic_DNA"/>
</dbReference>
<gene>
    <name evidence="1" type="ORF">SCALOS_LOCUS5623</name>
</gene>
<dbReference type="Proteomes" id="UP000789860">
    <property type="component" value="Unassembled WGS sequence"/>
</dbReference>
<evidence type="ECO:0000313" key="2">
    <source>
        <dbReference type="Proteomes" id="UP000789860"/>
    </source>
</evidence>
<reference evidence="1" key="1">
    <citation type="submission" date="2021-06" db="EMBL/GenBank/DDBJ databases">
        <authorList>
            <person name="Kallberg Y."/>
            <person name="Tangrot J."/>
            <person name="Rosling A."/>
        </authorList>
    </citation>
    <scope>NUCLEOTIDE SEQUENCE</scope>
    <source>
        <strain evidence="1">AU212A</strain>
    </source>
</reference>